<gene>
    <name evidence="8" type="ORF">GPM918_LOCUS7750</name>
    <name evidence="7" type="ORF">OVA965_LOCUS4034</name>
    <name evidence="10" type="ORF">SRO942_LOCUS7750</name>
    <name evidence="9" type="ORF">TMI583_LOCUS4032</name>
</gene>
<evidence type="ECO:0000256" key="2">
    <source>
        <dbReference type="ARBA" id="ARBA00022574"/>
    </source>
</evidence>
<dbReference type="InterPro" id="IPR001680">
    <property type="entry name" value="WD40_rpt"/>
</dbReference>
<dbReference type="InterPro" id="IPR037850">
    <property type="entry name" value="RBBP5/Swd1"/>
</dbReference>
<feature type="repeat" description="WD" evidence="5">
    <location>
        <begin position="62"/>
        <end position="94"/>
    </location>
</feature>
<dbReference type="Proteomes" id="UP000682733">
    <property type="component" value="Unassembled WGS sequence"/>
</dbReference>
<keyword evidence="2 5" id="KW-0853">WD repeat</keyword>
<feature type="compositionally biased region" description="Basic residues" evidence="6">
    <location>
        <begin position="447"/>
        <end position="456"/>
    </location>
</feature>
<keyword evidence="4" id="KW-0539">Nucleus</keyword>
<dbReference type="SUPFAM" id="SSF50978">
    <property type="entry name" value="WD40 repeat-like"/>
    <property type="match status" value="1"/>
</dbReference>
<dbReference type="Proteomes" id="UP000663829">
    <property type="component" value="Unassembled WGS sequence"/>
</dbReference>
<organism evidence="8 11">
    <name type="scientific">Didymodactylos carnosus</name>
    <dbReference type="NCBI Taxonomy" id="1234261"/>
    <lineage>
        <taxon>Eukaryota</taxon>
        <taxon>Metazoa</taxon>
        <taxon>Spiralia</taxon>
        <taxon>Gnathifera</taxon>
        <taxon>Rotifera</taxon>
        <taxon>Eurotatoria</taxon>
        <taxon>Bdelloidea</taxon>
        <taxon>Philodinida</taxon>
        <taxon>Philodinidae</taxon>
        <taxon>Didymodactylos</taxon>
    </lineage>
</organism>
<evidence type="ECO:0000313" key="10">
    <source>
        <dbReference type="EMBL" id="CAF3669443.1"/>
    </source>
</evidence>
<proteinExistence type="predicted"/>
<evidence type="ECO:0000313" key="11">
    <source>
        <dbReference type="Proteomes" id="UP000663829"/>
    </source>
</evidence>
<dbReference type="EMBL" id="CAJOBA010001025">
    <property type="protein sequence ID" value="CAF3571464.1"/>
    <property type="molecule type" value="Genomic_DNA"/>
</dbReference>
<dbReference type="Pfam" id="PF00400">
    <property type="entry name" value="WD40"/>
    <property type="match status" value="2"/>
</dbReference>
<dbReference type="EMBL" id="CAJNOK010001025">
    <property type="protein sequence ID" value="CAF0789016.1"/>
    <property type="molecule type" value="Genomic_DNA"/>
</dbReference>
<dbReference type="Gene3D" id="2.130.10.10">
    <property type="entry name" value="YVTN repeat-like/Quinoprotein amine dehydrogenase"/>
    <property type="match status" value="2"/>
</dbReference>
<comment type="caution">
    <text evidence="8">The sequence shown here is derived from an EMBL/GenBank/DDBJ whole genome shotgun (WGS) entry which is preliminary data.</text>
</comment>
<dbReference type="GO" id="GO:0048188">
    <property type="term" value="C:Set1C/COMPASS complex"/>
    <property type="evidence" value="ECO:0007669"/>
    <property type="project" value="InterPro"/>
</dbReference>
<evidence type="ECO:0000313" key="8">
    <source>
        <dbReference type="EMBL" id="CAF0883754.1"/>
    </source>
</evidence>
<evidence type="ECO:0000256" key="1">
    <source>
        <dbReference type="ARBA" id="ARBA00004123"/>
    </source>
</evidence>
<dbReference type="OrthoDB" id="196858at2759"/>
<evidence type="ECO:0000313" key="7">
    <source>
        <dbReference type="EMBL" id="CAF0789016.1"/>
    </source>
</evidence>
<dbReference type="PANTHER" id="PTHR44040">
    <property type="entry name" value="RETINOBLASTOMA-BINDING PROTEIN 5"/>
    <property type="match status" value="1"/>
</dbReference>
<dbReference type="PROSITE" id="PS50294">
    <property type="entry name" value="WD_REPEATS_REGION"/>
    <property type="match status" value="1"/>
</dbReference>
<reference evidence="8" key="1">
    <citation type="submission" date="2021-02" db="EMBL/GenBank/DDBJ databases">
        <authorList>
            <person name="Nowell W R."/>
        </authorList>
    </citation>
    <scope>NUCLEOTIDE SEQUENCE</scope>
</reference>
<protein>
    <submittedName>
        <fullName evidence="8">Uncharacterized protein</fullName>
    </submittedName>
</protein>
<dbReference type="PROSITE" id="PS50082">
    <property type="entry name" value="WD_REPEATS_2"/>
    <property type="match status" value="1"/>
</dbReference>
<dbReference type="AlphaFoldDB" id="A0A813YG54"/>
<dbReference type="InterPro" id="IPR015943">
    <property type="entry name" value="WD40/YVTN_repeat-like_dom_sf"/>
</dbReference>
<evidence type="ECO:0000256" key="4">
    <source>
        <dbReference type="ARBA" id="ARBA00023242"/>
    </source>
</evidence>
<dbReference type="InterPro" id="IPR036322">
    <property type="entry name" value="WD40_repeat_dom_sf"/>
</dbReference>
<evidence type="ECO:0000313" key="9">
    <source>
        <dbReference type="EMBL" id="CAF3571464.1"/>
    </source>
</evidence>
<feature type="region of interest" description="Disordered" evidence="6">
    <location>
        <begin position="406"/>
        <end position="456"/>
    </location>
</feature>
<sequence>MNLEHLEPVQYAYPQMLDSCLDCKSHALVCSFNRLGTLLAVGCLDGNLYIWDFVAKTISKSIYAHSYTIYSLSWSKKSDFILSCSSDSSICCWSTISGYFDKRICTSSEYDHTLGWISTFNSSGSHILTGNARGKLLIFEINKQNDDVKLVRNGRISEATKTCGIRQISVSKRSKCVAILTMDKIRIYSWTNLINGGEENNILNEMIFESKQILHDSVNKSRWMRCCWSGDGEYICAASVRQHHLFVWEALTGSLVKMLEDDRGKCMADVVWHPFRPMIVSISDGILYTFSRPEFEAFPPHFHEIDENIVYNEREDEFDLNDEDLKTSTFVTDAKPSLMVPLPLTTKTKQQERGMITRQLEDENEKTIDIMSLEPLRVLCDDDCDGNNENNHSSIVWQEDIVWVPTGPVSDDENQFDMDNNNNIQDTIPQHKTKSKKSLTTNDKQAKKASKRKKNL</sequence>
<accession>A0A813YG54</accession>
<comment type="subcellular location">
    <subcellularLocation>
        <location evidence="1">Nucleus</location>
    </subcellularLocation>
</comment>
<dbReference type="Proteomes" id="UP000681722">
    <property type="component" value="Unassembled WGS sequence"/>
</dbReference>
<keyword evidence="11" id="KW-1185">Reference proteome</keyword>
<dbReference type="PANTHER" id="PTHR44040:SF1">
    <property type="entry name" value="RETINOBLASTOMA-BINDING PROTEIN 5"/>
    <property type="match status" value="1"/>
</dbReference>
<keyword evidence="3" id="KW-0677">Repeat</keyword>
<evidence type="ECO:0000256" key="5">
    <source>
        <dbReference type="PROSITE-ProRule" id="PRU00221"/>
    </source>
</evidence>
<feature type="compositionally biased region" description="Polar residues" evidence="6">
    <location>
        <begin position="417"/>
        <end position="430"/>
    </location>
</feature>
<dbReference type="SMART" id="SM00320">
    <property type="entry name" value="WD40"/>
    <property type="match status" value="6"/>
</dbReference>
<dbReference type="EMBL" id="CAJNOQ010001288">
    <property type="protein sequence ID" value="CAF0883754.1"/>
    <property type="molecule type" value="Genomic_DNA"/>
</dbReference>
<evidence type="ECO:0000256" key="3">
    <source>
        <dbReference type="ARBA" id="ARBA00022737"/>
    </source>
</evidence>
<dbReference type="Proteomes" id="UP000677228">
    <property type="component" value="Unassembled WGS sequence"/>
</dbReference>
<evidence type="ECO:0000256" key="6">
    <source>
        <dbReference type="SAM" id="MobiDB-lite"/>
    </source>
</evidence>
<dbReference type="EMBL" id="CAJOBC010001288">
    <property type="protein sequence ID" value="CAF3669443.1"/>
    <property type="molecule type" value="Genomic_DNA"/>
</dbReference>
<name>A0A813YG54_9BILA</name>